<reference evidence="3 4" key="1">
    <citation type="submission" date="2023-04" db="EMBL/GenBank/DDBJ databases">
        <title>Funneling lignin-derived compounds into biodiesel using alkali-halophilic Citricoccus sp. P2.</title>
        <authorList>
            <person name="Luo C.-B."/>
        </authorList>
    </citation>
    <scope>NUCLEOTIDE SEQUENCE [LARGE SCALE GENOMIC DNA]</scope>
    <source>
        <strain evidence="3 4">P2</strain>
    </source>
</reference>
<sequence>MSTSREPSAGAASRSTLETVGSKSVAERVFTVLLAFDAQHRTLTLSAISRRTSLPVATVHRLLHKLEGMGAVVRNNEGAYSIGPLMWRMGILSQSHDVIGYGARLLLMPLSSRTNSDVRVYSYFDGAAMCVDEILVASMSAQNGLGEMCSLEGTAGGIAVAGQLSAESRRRLRLTQRSLQTLEQRIEASRDRRYVILESGDAVEYAVPLDVQNRPPMSMSLRYHRSAEASSRQDEFRIAILQMTARSVSALLNERRT</sequence>
<evidence type="ECO:0000313" key="4">
    <source>
        <dbReference type="Proteomes" id="UP001219037"/>
    </source>
</evidence>
<dbReference type="PROSITE" id="PS51077">
    <property type="entry name" value="HTH_ICLR"/>
    <property type="match status" value="1"/>
</dbReference>
<name>A0ABY8H4H9_9MICC</name>
<dbReference type="PANTHER" id="PTHR30136:SF35">
    <property type="entry name" value="HTH-TYPE TRANSCRIPTIONAL REGULATOR RV1719"/>
    <property type="match status" value="1"/>
</dbReference>
<dbReference type="Gene3D" id="1.10.10.10">
    <property type="entry name" value="Winged helix-like DNA-binding domain superfamily/Winged helix DNA-binding domain"/>
    <property type="match status" value="1"/>
</dbReference>
<accession>A0ABY8H4H9</accession>
<dbReference type="RefSeq" id="WP_278157036.1">
    <property type="nucleotide sequence ID" value="NZ_CP121252.1"/>
</dbReference>
<dbReference type="EMBL" id="CP121252">
    <property type="protein sequence ID" value="WFP15916.1"/>
    <property type="molecule type" value="Genomic_DNA"/>
</dbReference>
<evidence type="ECO:0000313" key="3">
    <source>
        <dbReference type="EMBL" id="WFP15916.1"/>
    </source>
</evidence>
<dbReference type="Pfam" id="PF09339">
    <property type="entry name" value="HTH_IclR"/>
    <property type="match status" value="1"/>
</dbReference>
<evidence type="ECO:0000256" key="1">
    <source>
        <dbReference type="SAM" id="Coils"/>
    </source>
</evidence>
<organism evidence="3 4">
    <name type="scientific">Citricoccus muralis</name>
    <dbReference type="NCBI Taxonomy" id="169134"/>
    <lineage>
        <taxon>Bacteria</taxon>
        <taxon>Bacillati</taxon>
        <taxon>Actinomycetota</taxon>
        <taxon>Actinomycetes</taxon>
        <taxon>Micrococcales</taxon>
        <taxon>Micrococcaceae</taxon>
        <taxon>Citricoccus</taxon>
    </lineage>
</organism>
<feature type="coiled-coil region" evidence="1">
    <location>
        <begin position="165"/>
        <end position="192"/>
    </location>
</feature>
<dbReference type="Proteomes" id="UP001219037">
    <property type="component" value="Chromosome"/>
</dbReference>
<gene>
    <name evidence="3" type="ORF">P8192_10990</name>
</gene>
<dbReference type="SUPFAM" id="SSF46785">
    <property type="entry name" value="Winged helix' DNA-binding domain"/>
    <property type="match status" value="1"/>
</dbReference>
<protein>
    <submittedName>
        <fullName evidence="3">Helix-turn-helix domain-containing protein</fullName>
    </submittedName>
</protein>
<dbReference type="SMART" id="SM00346">
    <property type="entry name" value="HTH_ICLR"/>
    <property type="match status" value="1"/>
</dbReference>
<feature type="domain" description="HTH iclR-type" evidence="2">
    <location>
        <begin position="23"/>
        <end position="84"/>
    </location>
</feature>
<dbReference type="InterPro" id="IPR036388">
    <property type="entry name" value="WH-like_DNA-bd_sf"/>
</dbReference>
<evidence type="ECO:0000259" key="2">
    <source>
        <dbReference type="PROSITE" id="PS51077"/>
    </source>
</evidence>
<proteinExistence type="predicted"/>
<keyword evidence="4" id="KW-1185">Reference proteome</keyword>
<dbReference type="SUPFAM" id="SSF55781">
    <property type="entry name" value="GAF domain-like"/>
    <property type="match status" value="1"/>
</dbReference>
<keyword evidence="1" id="KW-0175">Coiled coil</keyword>
<dbReference type="InterPro" id="IPR005471">
    <property type="entry name" value="Tscrpt_reg_IclR_N"/>
</dbReference>
<dbReference type="InterPro" id="IPR036390">
    <property type="entry name" value="WH_DNA-bd_sf"/>
</dbReference>
<dbReference type="PANTHER" id="PTHR30136">
    <property type="entry name" value="HELIX-TURN-HELIX TRANSCRIPTIONAL REGULATOR, ICLR FAMILY"/>
    <property type="match status" value="1"/>
</dbReference>
<dbReference type="InterPro" id="IPR050707">
    <property type="entry name" value="HTH_MetabolicPath_Reg"/>
</dbReference>